<evidence type="ECO:0000256" key="5">
    <source>
        <dbReference type="ARBA" id="ARBA00022734"/>
    </source>
</evidence>
<protein>
    <recommendedName>
        <fullName evidence="3">Lectin-like protein BA14k</fullName>
    </recommendedName>
</protein>
<dbReference type="KEGG" id="hdi:HDIA_2427"/>
<proteinExistence type="inferred from homology"/>
<comment type="subcellular location">
    <subcellularLocation>
        <location evidence="1">Membrane</location>
        <topology evidence="1">Single-pass membrane protein</topology>
    </subcellularLocation>
</comment>
<evidence type="ECO:0000256" key="6">
    <source>
        <dbReference type="ARBA" id="ARBA00025321"/>
    </source>
</evidence>
<dbReference type="Pfam" id="PF07886">
    <property type="entry name" value="BA14K"/>
    <property type="match status" value="1"/>
</dbReference>
<evidence type="ECO:0000313" key="9">
    <source>
        <dbReference type="Proteomes" id="UP000223606"/>
    </source>
</evidence>
<keyword evidence="5" id="KW-0430">Lectin</keyword>
<reference evidence="9" key="1">
    <citation type="submission" date="2017-09" db="EMBL/GenBank/DDBJ databases">
        <title>Genome sequence of Nannocystis excedens DSM 71.</title>
        <authorList>
            <person name="Blom J."/>
        </authorList>
    </citation>
    <scope>NUCLEOTIDE SEQUENCE [LARGE SCALE GENOMIC DNA]</scope>
    <source>
        <strain evidence="9">type strain: E19</strain>
    </source>
</reference>
<evidence type="ECO:0000256" key="7">
    <source>
        <dbReference type="SAM" id="MobiDB-lite"/>
    </source>
</evidence>
<evidence type="ECO:0000256" key="3">
    <source>
        <dbReference type="ARBA" id="ARBA00020552"/>
    </source>
</evidence>
<accession>A0A2C9D744</accession>
<keyword evidence="4" id="KW-1003">Cell membrane</keyword>
<dbReference type="InterPro" id="IPR012413">
    <property type="entry name" value="BA14K"/>
</dbReference>
<evidence type="ECO:0000256" key="1">
    <source>
        <dbReference type="ARBA" id="ARBA00004167"/>
    </source>
</evidence>
<feature type="region of interest" description="Disordered" evidence="7">
    <location>
        <begin position="125"/>
        <end position="148"/>
    </location>
</feature>
<sequence>MPMGGKSQKMTDERTTDPKAGFFRILNRMATAGLVLVGSMALAAPMVIGTAVAGGIGETNPPVGGFEAHHGPALTRDLLRGGAFSIPTGPAPGDSIAPSAPALPTPKVIFPSTGGDDNQPVIRYRPPPRQFYRPPVSSGTNTIGRDAGGNRAYSPSWYSYCSSRYQTFDPRTGTYMGNDGQRHYCQ</sequence>
<dbReference type="GO" id="GO:0030246">
    <property type="term" value="F:carbohydrate binding"/>
    <property type="evidence" value="ECO:0007669"/>
    <property type="project" value="UniProtKB-KW"/>
</dbReference>
<name>A0A2C9D744_9HYPH</name>
<dbReference type="Proteomes" id="UP000223606">
    <property type="component" value="Chromosome 1"/>
</dbReference>
<comment type="function">
    <text evidence="6">Has immunoglobulin-binding and hemagglutination properties, and can bind to mannose. Essential for virulence. May be involved in LPS biosynthesis or polysaccharide transport.</text>
</comment>
<dbReference type="EMBL" id="LT960614">
    <property type="protein sequence ID" value="SON55968.1"/>
    <property type="molecule type" value="Genomic_DNA"/>
</dbReference>
<dbReference type="AlphaFoldDB" id="A0A2C9D744"/>
<keyword evidence="9" id="KW-1185">Reference proteome</keyword>
<evidence type="ECO:0000313" key="8">
    <source>
        <dbReference type="EMBL" id="SON55968.1"/>
    </source>
</evidence>
<organism evidence="8 9">
    <name type="scientific">Hartmannibacter diazotrophicus</name>
    <dbReference type="NCBI Taxonomy" id="1482074"/>
    <lineage>
        <taxon>Bacteria</taxon>
        <taxon>Pseudomonadati</taxon>
        <taxon>Pseudomonadota</taxon>
        <taxon>Alphaproteobacteria</taxon>
        <taxon>Hyphomicrobiales</taxon>
        <taxon>Pleomorphomonadaceae</taxon>
        <taxon>Hartmannibacter</taxon>
    </lineage>
</organism>
<evidence type="ECO:0000256" key="4">
    <source>
        <dbReference type="ARBA" id="ARBA00022475"/>
    </source>
</evidence>
<evidence type="ECO:0000256" key="2">
    <source>
        <dbReference type="ARBA" id="ARBA00010270"/>
    </source>
</evidence>
<comment type="similarity">
    <text evidence="2">Belongs to the BA14k family.</text>
</comment>
<gene>
    <name evidence="8" type="ORF">HDIA_2427</name>
</gene>
<dbReference type="GO" id="GO:0016020">
    <property type="term" value="C:membrane"/>
    <property type="evidence" value="ECO:0007669"/>
    <property type="project" value="UniProtKB-SubCell"/>
</dbReference>
<keyword evidence="4" id="KW-0472">Membrane</keyword>